<dbReference type="Proteomes" id="UP000585474">
    <property type="component" value="Unassembled WGS sequence"/>
</dbReference>
<name>A0A7J0EDL6_9ERIC</name>
<keyword evidence="3" id="KW-1185">Reference proteome</keyword>
<dbReference type="AlphaFoldDB" id="A0A7J0EDL6"/>
<feature type="region of interest" description="Disordered" evidence="1">
    <location>
        <begin position="147"/>
        <end position="251"/>
    </location>
</feature>
<comment type="caution">
    <text evidence="2">The sequence shown here is derived from an EMBL/GenBank/DDBJ whole genome shotgun (WGS) entry which is preliminary data.</text>
</comment>
<gene>
    <name evidence="2" type="ORF">Acr_03g0013420</name>
</gene>
<accession>A0A7J0EDL6</accession>
<feature type="compositionally biased region" description="Basic and acidic residues" evidence="1">
    <location>
        <begin position="190"/>
        <end position="201"/>
    </location>
</feature>
<evidence type="ECO:0000256" key="1">
    <source>
        <dbReference type="SAM" id="MobiDB-lite"/>
    </source>
</evidence>
<proteinExistence type="predicted"/>
<sequence length="436" mass="47695">MAICHLFIGEAREESASRIPGNVKDWKKRFFFASGDEWEFFPSMPVGQGIPRVVNSGKSCNALPALTETKAKRTAEVLGKIEPGVISMCPRSWAPRPSRNTLSSSVWRYPQVAGITSLRATRAFLDTPDMALLRWLGEKVQDSFTNLFPKGSDSSSDSRSESLSDSELPPELRYDAVSTQISPFAPTQKAGEKAATKEARMKATPQPPSKRVVIQEKHPQEGDYAAKKGELDSSKGKKAMLPLPPERFKSNKGAINTTMRTSVSWTSLSLGDDLDSGVSMMSSAHVARKVLDEAIPPADKEKAEQSSSKDLVIKFFHTWGQTVVLISSLALRTRNRALKAEGWLAELSEQAAKSSTESAKLEVMARLEAKVAITDSTATYFSDGFEFCKRQLLHHYPNLGLDVASMEMDASFAEEEEEAKEGKKEVGNEGGVAPAS</sequence>
<feature type="region of interest" description="Disordered" evidence="1">
    <location>
        <begin position="412"/>
        <end position="436"/>
    </location>
</feature>
<evidence type="ECO:0000313" key="2">
    <source>
        <dbReference type="EMBL" id="GFY84568.1"/>
    </source>
</evidence>
<reference evidence="2 3" key="1">
    <citation type="submission" date="2019-07" db="EMBL/GenBank/DDBJ databases">
        <title>De Novo Assembly of kiwifruit Actinidia rufa.</title>
        <authorList>
            <person name="Sugita-Konishi S."/>
            <person name="Sato K."/>
            <person name="Mori E."/>
            <person name="Abe Y."/>
            <person name="Kisaki G."/>
            <person name="Hamano K."/>
            <person name="Suezawa K."/>
            <person name="Otani M."/>
            <person name="Fukuda T."/>
            <person name="Manabe T."/>
            <person name="Gomi K."/>
            <person name="Tabuchi M."/>
            <person name="Akimitsu K."/>
            <person name="Kataoka I."/>
        </authorList>
    </citation>
    <scope>NUCLEOTIDE SEQUENCE [LARGE SCALE GENOMIC DNA]</scope>
    <source>
        <strain evidence="3">cv. Fuchu</strain>
    </source>
</reference>
<protein>
    <submittedName>
        <fullName evidence="2">Uncharacterized protein</fullName>
    </submittedName>
</protein>
<dbReference type="OrthoDB" id="10507673at2759"/>
<dbReference type="EMBL" id="BJWL01000003">
    <property type="protein sequence ID" value="GFY84568.1"/>
    <property type="molecule type" value="Genomic_DNA"/>
</dbReference>
<evidence type="ECO:0000313" key="3">
    <source>
        <dbReference type="Proteomes" id="UP000585474"/>
    </source>
</evidence>
<feature type="compositionally biased region" description="Basic and acidic residues" evidence="1">
    <location>
        <begin position="213"/>
        <end position="235"/>
    </location>
</feature>
<organism evidence="2 3">
    <name type="scientific">Actinidia rufa</name>
    <dbReference type="NCBI Taxonomy" id="165716"/>
    <lineage>
        <taxon>Eukaryota</taxon>
        <taxon>Viridiplantae</taxon>
        <taxon>Streptophyta</taxon>
        <taxon>Embryophyta</taxon>
        <taxon>Tracheophyta</taxon>
        <taxon>Spermatophyta</taxon>
        <taxon>Magnoliopsida</taxon>
        <taxon>eudicotyledons</taxon>
        <taxon>Gunneridae</taxon>
        <taxon>Pentapetalae</taxon>
        <taxon>asterids</taxon>
        <taxon>Ericales</taxon>
        <taxon>Actinidiaceae</taxon>
        <taxon>Actinidia</taxon>
    </lineage>
</organism>